<dbReference type="PANTHER" id="PTHR43156">
    <property type="entry name" value="STAGE II SPORULATION PROTEIN E-RELATED"/>
    <property type="match status" value="1"/>
</dbReference>
<feature type="transmembrane region" description="Helical" evidence="2">
    <location>
        <begin position="88"/>
        <end position="108"/>
    </location>
</feature>
<dbReference type="PANTHER" id="PTHR43156:SF2">
    <property type="entry name" value="STAGE II SPORULATION PROTEIN E"/>
    <property type="match status" value="1"/>
</dbReference>
<keyword evidence="2" id="KW-0812">Transmembrane</keyword>
<keyword evidence="1" id="KW-0378">Hydrolase</keyword>
<gene>
    <name evidence="4" type="ORF">GFH48_38145</name>
</gene>
<dbReference type="AlphaFoldDB" id="A0A5Q0LPN3"/>
<organism evidence="4 5">
    <name type="scientific">Streptomyces fagopyri</name>
    <dbReference type="NCBI Taxonomy" id="2662397"/>
    <lineage>
        <taxon>Bacteria</taxon>
        <taxon>Bacillati</taxon>
        <taxon>Actinomycetota</taxon>
        <taxon>Actinomycetes</taxon>
        <taxon>Kitasatosporales</taxon>
        <taxon>Streptomycetaceae</taxon>
        <taxon>Streptomyces</taxon>
    </lineage>
</organism>
<dbReference type="Gene3D" id="3.60.40.10">
    <property type="entry name" value="PPM-type phosphatase domain"/>
    <property type="match status" value="1"/>
</dbReference>
<dbReference type="InterPro" id="IPR036457">
    <property type="entry name" value="PPM-type-like_dom_sf"/>
</dbReference>
<dbReference type="InterPro" id="IPR052016">
    <property type="entry name" value="Bact_Sigma-Reg"/>
</dbReference>
<dbReference type="FunFam" id="3.60.40.10:FF:000058">
    <property type="entry name" value="Stage II sporulation protein E"/>
    <property type="match status" value="1"/>
</dbReference>
<dbReference type="GO" id="GO:0016791">
    <property type="term" value="F:phosphatase activity"/>
    <property type="evidence" value="ECO:0007669"/>
    <property type="project" value="TreeGrafter"/>
</dbReference>
<evidence type="ECO:0000259" key="3">
    <source>
        <dbReference type="SMART" id="SM00331"/>
    </source>
</evidence>
<feature type="transmembrane region" description="Helical" evidence="2">
    <location>
        <begin position="48"/>
        <end position="76"/>
    </location>
</feature>
<evidence type="ECO:0000256" key="2">
    <source>
        <dbReference type="SAM" id="Phobius"/>
    </source>
</evidence>
<accession>A0A5Q0LPN3</accession>
<protein>
    <submittedName>
        <fullName evidence="4">SpoIIE family protein phosphatase</fullName>
    </submittedName>
</protein>
<dbReference type="EMBL" id="CP045643">
    <property type="protein sequence ID" value="QFZ78344.1"/>
    <property type="molecule type" value="Genomic_DNA"/>
</dbReference>
<keyword evidence="2" id="KW-0472">Membrane</keyword>
<name>A0A5Q0LPN3_9ACTN</name>
<evidence type="ECO:0000313" key="4">
    <source>
        <dbReference type="EMBL" id="QFZ78344.1"/>
    </source>
</evidence>
<dbReference type="SMART" id="SM00331">
    <property type="entry name" value="PP2C_SIG"/>
    <property type="match status" value="1"/>
</dbReference>
<dbReference type="Proteomes" id="UP000326179">
    <property type="component" value="Chromosome"/>
</dbReference>
<dbReference type="InterPro" id="IPR001932">
    <property type="entry name" value="PPM-type_phosphatase-like_dom"/>
</dbReference>
<proteinExistence type="predicted"/>
<evidence type="ECO:0000313" key="5">
    <source>
        <dbReference type="Proteomes" id="UP000326179"/>
    </source>
</evidence>
<dbReference type="KEGG" id="sfy:GFH48_38145"/>
<reference evidence="4 5" key="1">
    <citation type="submission" date="2019-10" db="EMBL/GenBank/DDBJ databases">
        <title>A novel species.</title>
        <authorList>
            <person name="Gao J."/>
        </authorList>
    </citation>
    <scope>NUCLEOTIDE SEQUENCE [LARGE SCALE GENOMIC DNA]</scope>
    <source>
        <strain evidence="4 5">QMT-28</strain>
    </source>
</reference>
<feature type="domain" description="PPM-type phosphatase" evidence="3">
    <location>
        <begin position="141"/>
        <end position="363"/>
    </location>
</feature>
<evidence type="ECO:0000256" key="1">
    <source>
        <dbReference type="ARBA" id="ARBA00022801"/>
    </source>
</evidence>
<dbReference type="Pfam" id="PF07228">
    <property type="entry name" value="SpoIIE"/>
    <property type="match status" value="1"/>
</dbReference>
<dbReference type="RefSeq" id="WP_153292521.1">
    <property type="nucleotide sequence ID" value="NZ_CP045643.1"/>
</dbReference>
<keyword evidence="5" id="KW-1185">Reference proteome</keyword>
<sequence>MTAWNRGLAQAGRTNRLLLLIPVALIVLITIADIVAPSDIVLGPLLVIAPAITAWGAGPLVTGGVGAAAMAAQAFIGWRSGLLLSRNVLVQLFALAVLSALIVILSVIRDRHSRELARVRSVAEAAQRVLLWPLPSRLGTLRLSCVYLAAEEDAEIGGDLYAAARSAQGTRVVIGDVRGKGLPAIGEAAFLLGAFREAVHQNAGLPALAGSLERSLTRYLDDFEPTDEAGERFVTALLLEIPDDDPVVRLVSCGHLAPLLLRPGRAVSAPDLAPAPPLGVGLTDPGEVTVAVLPFAVDDTLLLFTDGVVEARDRDGVFYPLTERVAQWVGRPPESLLRHVQRDLLAHAGGRFGDDAALIAIRRTGELAPPARARYGRPPGR</sequence>
<keyword evidence="2" id="KW-1133">Transmembrane helix</keyword>